<dbReference type="Pfam" id="PF00005">
    <property type="entry name" value="ABC_tran"/>
    <property type="match status" value="1"/>
</dbReference>
<dbReference type="InterPro" id="IPR050319">
    <property type="entry name" value="ABC_transp_ATP-bind"/>
</dbReference>
<evidence type="ECO:0000259" key="5">
    <source>
        <dbReference type="PROSITE" id="PS50893"/>
    </source>
</evidence>
<dbReference type="FunFam" id="3.40.50.300:FF:000016">
    <property type="entry name" value="Oligopeptide ABC transporter ATP-binding component"/>
    <property type="match status" value="1"/>
</dbReference>
<comment type="caution">
    <text evidence="6">The sequence shown here is derived from an EMBL/GenBank/DDBJ whole genome shotgun (WGS) entry which is preliminary data.</text>
</comment>
<dbReference type="Proteomes" id="UP000461443">
    <property type="component" value="Unassembled WGS sequence"/>
</dbReference>
<dbReference type="InterPro" id="IPR017871">
    <property type="entry name" value="ABC_transporter-like_CS"/>
</dbReference>
<evidence type="ECO:0000256" key="3">
    <source>
        <dbReference type="ARBA" id="ARBA00022741"/>
    </source>
</evidence>
<proteinExistence type="inferred from homology"/>
<dbReference type="GO" id="GO:0055085">
    <property type="term" value="P:transmembrane transport"/>
    <property type="evidence" value="ECO:0007669"/>
    <property type="project" value="UniProtKB-ARBA"/>
</dbReference>
<dbReference type="RefSeq" id="WP_162364362.1">
    <property type="nucleotide sequence ID" value="NZ_WUBS01000002.1"/>
</dbReference>
<dbReference type="SUPFAM" id="SSF52540">
    <property type="entry name" value="P-loop containing nucleoside triphosphate hydrolases"/>
    <property type="match status" value="1"/>
</dbReference>
<reference evidence="6 7" key="1">
    <citation type="submission" date="2019-12" db="EMBL/GenBank/DDBJ databases">
        <authorList>
            <person name="Lee S.D."/>
        </authorList>
    </citation>
    <scope>NUCLEOTIDE SEQUENCE [LARGE SCALE GENOMIC DNA]</scope>
    <source>
        <strain evidence="6 7">SAP-6</strain>
    </source>
</reference>
<dbReference type="Pfam" id="PF08352">
    <property type="entry name" value="oligo_HPY"/>
    <property type="match status" value="1"/>
</dbReference>
<evidence type="ECO:0000256" key="1">
    <source>
        <dbReference type="ARBA" id="ARBA00005417"/>
    </source>
</evidence>
<reference evidence="6 7" key="2">
    <citation type="submission" date="2020-02" db="EMBL/GenBank/DDBJ databases">
        <title>The new genus of Enterobacteriales.</title>
        <authorList>
            <person name="Kim I.S."/>
        </authorList>
    </citation>
    <scope>NUCLEOTIDE SEQUENCE [LARGE SCALE GENOMIC DNA]</scope>
    <source>
        <strain evidence="6 7">SAP-6</strain>
    </source>
</reference>
<dbReference type="PROSITE" id="PS50893">
    <property type="entry name" value="ABC_TRANSPORTER_2"/>
    <property type="match status" value="1"/>
</dbReference>
<evidence type="ECO:0000256" key="2">
    <source>
        <dbReference type="ARBA" id="ARBA00022448"/>
    </source>
</evidence>
<organism evidence="6 7">
    <name type="scientific">Acerihabitans arboris</name>
    <dbReference type="NCBI Taxonomy" id="2691583"/>
    <lineage>
        <taxon>Bacteria</taxon>
        <taxon>Pseudomonadati</taxon>
        <taxon>Pseudomonadota</taxon>
        <taxon>Gammaproteobacteria</taxon>
        <taxon>Enterobacterales</taxon>
        <taxon>Pectobacteriaceae</taxon>
        <taxon>Acerihabitans</taxon>
    </lineage>
</organism>
<dbReference type="GO" id="GO:0015833">
    <property type="term" value="P:peptide transport"/>
    <property type="evidence" value="ECO:0007669"/>
    <property type="project" value="InterPro"/>
</dbReference>
<dbReference type="GO" id="GO:0005524">
    <property type="term" value="F:ATP binding"/>
    <property type="evidence" value="ECO:0007669"/>
    <property type="project" value="UniProtKB-KW"/>
</dbReference>
<dbReference type="PROSITE" id="PS00211">
    <property type="entry name" value="ABC_TRANSPORTER_1"/>
    <property type="match status" value="1"/>
</dbReference>
<dbReference type="Gene3D" id="3.40.50.300">
    <property type="entry name" value="P-loop containing nucleotide triphosphate hydrolases"/>
    <property type="match status" value="1"/>
</dbReference>
<dbReference type="InterPro" id="IPR003593">
    <property type="entry name" value="AAA+_ATPase"/>
</dbReference>
<protein>
    <submittedName>
        <fullName evidence="6">ATP-binding cassette domain-containing protein</fullName>
    </submittedName>
</protein>
<dbReference type="AlphaFoldDB" id="A0A845SA66"/>
<dbReference type="InterPro" id="IPR003439">
    <property type="entry name" value="ABC_transporter-like_ATP-bd"/>
</dbReference>
<dbReference type="PANTHER" id="PTHR43776">
    <property type="entry name" value="TRANSPORT ATP-BINDING PROTEIN"/>
    <property type="match status" value="1"/>
</dbReference>
<dbReference type="NCBIfam" id="TIGR01727">
    <property type="entry name" value="oligo_HPY"/>
    <property type="match status" value="1"/>
</dbReference>
<comment type="similarity">
    <text evidence="1">Belongs to the ABC transporter superfamily.</text>
</comment>
<keyword evidence="2" id="KW-0813">Transport</keyword>
<keyword evidence="7" id="KW-1185">Reference proteome</keyword>
<dbReference type="InterPro" id="IPR013563">
    <property type="entry name" value="Oligopep_ABC_C"/>
</dbReference>
<evidence type="ECO:0000256" key="4">
    <source>
        <dbReference type="ARBA" id="ARBA00022840"/>
    </source>
</evidence>
<dbReference type="GO" id="GO:0016887">
    <property type="term" value="F:ATP hydrolysis activity"/>
    <property type="evidence" value="ECO:0007669"/>
    <property type="project" value="InterPro"/>
</dbReference>
<sequence>MKPFLTVENLQVSYPTRDGRVFALAGVDLALSPGETVGLVGESGCGKSTLGKAVMRLIPSTGGRININGNDITHLGRKALLPYRADIQMMFQDPQGSLNPRQSVGKSIGRPLEVAGWTGAAIRWRVGELLEMVGLPAAAASRYPHELSGGQRQRIGIARALILEPKVIICDEPVSALDVSVRAQVINLMRDIQQRTGVAYLFISHDLSVVEYIADRLLVMYLGRIVESGPTRQVWAKPAHPYTFALLAAAPVADPRAARGRNLLTGELPSPISPPPGCPFHTRCPRAGERCRVERPPLRGGGDQRQVACHFPLFDVDATQLPPPAL</sequence>
<dbReference type="CDD" id="cd03257">
    <property type="entry name" value="ABC_NikE_OppD_transporters"/>
    <property type="match status" value="1"/>
</dbReference>
<accession>A0A845SA66</accession>
<gene>
    <name evidence="6" type="ORF">GRH90_02695</name>
</gene>
<dbReference type="PANTHER" id="PTHR43776:SF7">
    <property type="entry name" value="D,D-DIPEPTIDE TRANSPORT ATP-BINDING PROTEIN DDPF-RELATED"/>
    <property type="match status" value="1"/>
</dbReference>
<dbReference type="InterPro" id="IPR027417">
    <property type="entry name" value="P-loop_NTPase"/>
</dbReference>
<keyword evidence="4 6" id="KW-0067">ATP-binding</keyword>
<feature type="domain" description="ABC transporter" evidence="5">
    <location>
        <begin position="5"/>
        <end position="247"/>
    </location>
</feature>
<keyword evidence="3" id="KW-0547">Nucleotide-binding</keyword>
<name>A0A845SA66_9GAMM</name>
<dbReference type="EMBL" id="WUBS01000002">
    <property type="protein sequence ID" value="NDL61673.1"/>
    <property type="molecule type" value="Genomic_DNA"/>
</dbReference>
<evidence type="ECO:0000313" key="6">
    <source>
        <dbReference type="EMBL" id="NDL61673.1"/>
    </source>
</evidence>
<evidence type="ECO:0000313" key="7">
    <source>
        <dbReference type="Proteomes" id="UP000461443"/>
    </source>
</evidence>
<dbReference type="SMART" id="SM00382">
    <property type="entry name" value="AAA"/>
    <property type="match status" value="1"/>
</dbReference>